<dbReference type="Pfam" id="PF00169">
    <property type="entry name" value="PH"/>
    <property type="match status" value="1"/>
</dbReference>
<dbReference type="EMBL" id="CALNXK010000022">
    <property type="protein sequence ID" value="CAH3110055.1"/>
    <property type="molecule type" value="Genomic_DNA"/>
</dbReference>
<evidence type="ECO:0000313" key="4">
    <source>
        <dbReference type="Proteomes" id="UP001159405"/>
    </source>
</evidence>
<dbReference type="SUPFAM" id="SSF50729">
    <property type="entry name" value="PH domain-like"/>
    <property type="match status" value="2"/>
</dbReference>
<proteinExistence type="predicted"/>
<dbReference type="Gene3D" id="2.30.29.30">
    <property type="entry name" value="Pleckstrin-homology domain (PH domain)/Phosphotyrosine-binding domain (PTB)"/>
    <property type="match status" value="2"/>
</dbReference>
<dbReference type="InterPro" id="IPR011993">
    <property type="entry name" value="PH-like_dom_sf"/>
</dbReference>
<dbReference type="PROSITE" id="PS50003">
    <property type="entry name" value="PH_DOMAIN"/>
    <property type="match status" value="1"/>
</dbReference>
<name>A0ABN8NLD6_9CNID</name>
<gene>
    <name evidence="3" type="ORF">PLOB_00018654</name>
</gene>
<dbReference type="SMART" id="SM00233">
    <property type="entry name" value="PH"/>
    <property type="match status" value="1"/>
</dbReference>
<dbReference type="Proteomes" id="UP001159405">
    <property type="component" value="Unassembled WGS sequence"/>
</dbReference>
<dbReference type="InterPro" id="IPR001849">
    <property type="entry name" value="PH_domain"/>
</dbReference>
<dbReference type="InterPro" id="IPR002404">
    <property type="entry name" value="IRS_PTB"/>
</dbReference>
<feature type="region of interest" description="Disordered" evidence="1">
    <location>
        <begin position="509"/>
        <end position="546"/>
    </location>
</feature>
<dbReference type="SMART" id="SM00310">
    <property type="entry name" value="PTBI"/>
    <property type="match status" value="1"/>
</dbReference>
<feature type="compositionally biased region" description="Polar residues" evidence="1">
    <location>
        <begin position="451"/>
        <end position="462"/>
    </location>
</feature>
<evidence type="ECO:0000313" key="3">
    <source>
        <dbReference type="EMBL" id="CAH3110055.1"/>
    </source>
</evidence>
<protein>
    <recommendedName>
        <fullName evidence="2">PH domain-containing protein</fullName>
    </recommendedName>
</protein>
<feature type="domain" description="PH" evidence="2">
    <location>
        <begin position="23"/>
        <end position="126"/>
    </location>
</feature>
<organism evidence="3 4">
    <name type="scientific">Porites lobata</name>
    <dbReference type="NCBI Taxonomy" id="104759"/>
    <lineage>
        <taxon>Eukaryota</taxon>
        <taxon>Metazoa</taxon>
        <taxon>Cnidaria</taxon>
        <taxon>Anthozoa</taxon>
        <taxon>Hexacorallia</taxon>
        <taxon>Scleractinia</taxon>
        <taxon>Fungiina</taxon>
        <taxon>Poritidae</taxon>
        <taxon>Porites</taxon>
    </lineage>
</organism>
<accession>A0ABN8NLD6</accession>
<evidence type="ECO:0000259" key="2">
    <source>
        <dbReference type="PROSITE" id="PS50003"/>
    </source>
</evidence>
<dbReference type="Pfam" id="PF02174">
    <property type="entry name" value="IRS"/>
    <property type="match status" value="1"/>
</dbReference>
<evidence type="ECO:0000256" key="1">
    <source>
        <dbReference type="SAM" id="MobiDB-lite"/>
    </source>
</evidence>
<dbReference type="SMART" id="SM01244">
    <property type="entry name" value="IRS"/>
    <property type="match status" value="1"/>
</dbReference>
<dbReference type="PANTHER" id="PTHR21258:SF56">
    <property type="entry name" value="IRS-TYPE PTB DOMAIN-CONTAINING PROTEIN"/>
    <property type="match status" value="1"/>
</dbReference>
<sequence>MSDLDDIEDVFEGWLEKPVEEDVSKNKGWLKKSFAKKWKKGYYVLRKYCAGNQPFLQWFDKEDGWRRQMPRGTIELFPRYKVFKRAEHKAKQFVFEISTDAESLLLAAESETVMDLWVIQLQMQTLMNPRIGGEVFRVRGSGNRQMQRIGARDQQCLLHISKWGLTLALERTRAVLAQWPLTTIRNYESLDANEFIFEAGRASPMGEGKYDFFTQNGDDNRIFDVIDSFASARLRRQQGVRSPAPLNHNLTDDDIERAYDQLRFSVSWQSTASGPPFSWDGTLRNINPTAPQSIDVAGSEQSMYNHLGRSDSIGSAHSLGGVSLNSESNLSYNRLDRLPSWGSRASHATDQYNRLNPVPSASSIHDGTYDRLARSPSTSSRTSVPPLDRGLQKEEKPPLPLKRLPRGKGTNKPSVDNVGIRQPVRDLTSSKACAPESSDGKSKVVEPHSLPASSQRMTNLYQESPEKGSFAREERKISVVGSPNFVYLNAANSSSVEVLPHVYATVDPSKMKKNRQQAEMASDSALVHTRRKSKSSDSILSGSPSSPPKYTHFGAFAANNDDSKALDDTFFPIIPPQKPRSERVSLANTVSPSDYGEGKAEFVTVAPELPAKKGSYTGQVEILERTLSEMSNVSWEGEKKDDDSAT</sequence>
<reference evidence="3 4" key="1">
    <citation type="submission" date="2022-05" db="EMBL/GenBank/DDBJ databases">
        <authorList>
            <consortium name="Genoscope - CEA"/>
            <person name="William W."/>
        </authorList>
    </citation>
    <scope>NUCLEOTIDE SEQUENCE [LARGE SCALE GENOMIC DNA]</scope>
</reference>
<feature type="compositionally biased region" description="Low complexity" evidence="1">
    <location>
        <begin position="374"/>
        <end position="386"/>
    </location>
</feature>
<dbReference type="InterPro" id="IPR050996">
    <property type="entry name" value="Docking_Protein_DOK"/>
</dbReference>
<feature type="region of interest" description="Disordered" evidence="1">
    <location>
        <begin position="352"/>
        <end position="472"/>
    </location>
</feature>
<dbReference type="PANTHER" id="PTHR21258">
    <property type="entry name" value="DOCKING PROTEIN RELATED"/>
    <property type="match status" value="1"/>
</dbReference>
<keyword evidence="4" id="KW-1185">Reference proteome</keyword>
<feature type="compositionally biased region" description="Polar residues" evidence="1">
    <location>
        <begin position="352"/>
        <end position="365"/>
    </location>
</feature>
<comment type="caution">
    <text evidence="3">The sequence shown here is derived from an EMBL/GenBank/DDBJ whole genome shotgun (WGS) entry which is preliminary data.</text>
</comment>